<feature type="compositionally biased region" description="Low complexity" evidence="1">
    <location>
        <begin position="46"/>
        <end position="57"/>
    </location>
</feature>
<proteinExistence type="predicted"/>
<evidence type="ECO:0000256" key="1">
    <source>
        <dbReference type="SAM" id="MobiDB-lite"/>
    </source>
</evidence>
<feature type="compositionally biased region" description="Acidic residues" evidence="1">
    <location>
        <begin position="109"/>
        <end position="139"/>
    </location>
</feature>
<name>A0A8H7ZVV2_9FUNG</name>
<accession>A0A8H7ZVV2</accession>
<evidence type="ECO:0000313" key="3">
    <source>
        <dbReference type="Proteomes" id="UP000673691"/>
    </source>
</evidence>
<comment type="caution">
    <text evidence="2">The sequence shown here is derived from an EMBL/GenBank/DDBJ whole genome shotgun (WGS) entry which is preliminary data.</text>
</comment>
<sequence>MSRQNPIRDKKWAYPSKGKHLFPVYRWTKSSRVIEVDDSGSDAEEAVTSTAPTSTPAPDRDVDDASAPVTPGPTTNDDGVATPPDADLDEADGDSGVPRASKSVGRDGEDGDDGDDGDEADQDDDGLEEDDEQPDDADADDGRNESGPYGEEAMMYDQETTPARGPLPDDTGSANRHDVMMDVDE</sequence>
<evidence type="ECO:0000313" key="2">
    <source>
        <dbReference type="EMBL" id="KAG5460436.1"/>
    </source>
</evidence>
<feature type="compositionally biased region" description="Basic and acidic residues" evidence="1">
    <location>
        <begin position="175"/>
        <end position="185"/>
    </location>
</feature>
<feature type="compositionally biased region" description="Acidic residues" evidence="1">
    <location>
        <begin position="36"/>
        <end position="45"/>
    </location>
</feature>
<gene>
    <name evidence="2" type="ORF">BJ554DRAFT_7514</name>
</gene>
<reference evidence="2 3" key="1">
    <citation type="journal article" name="Sci. Rep.">
        <title>Genome-scale phylogenetic analyses confirm Olpidium as the closest living zoosporic fungus to the non-flagellated, terrestrial fungi.</title>
        <authorList>
            <person name="Chang Y."/>
            <person name="Rochon D."/>
            <person name="Sekimoto S."/>
            <person name="Wang Y."/>
            <person name="Chovatia M."/>
            <person name="Sandor L."/>
            <person name="Salamov A."/>
            <person name="Grigoriev I.V."/>
            <person name="Stajich J.E."/>
            <person name="Spatafora J.W."/>
        </authorList>
    </citation>
    <scope>NUCLEOTIDE SEQUENCE [LARGE SCALE GENOMIC DNA]</scope>
    <source>
        <strain evidence="2">S191</strain>
    </source>
</reference>
<dbReference type="AlphaFoldDB" id="A0A8H7ZVV2"/>
<keyword evidence="3" id="KW-1185">Reference proteome</keyword>
<feature type="region of interest" description="Disordered" evidence="1">
    <location>
        <begin position="36"/>
        <end position="185"/>
    </location>
</feature>
<protein>
    <submittedName>
        <fullName evidence="2">Uncharacterized protein</fullName>
    </submittedName>
</protein>
<organism evidence="2 3">
    <name type="scientific">Olpidium bornovanus</name>
    <dbReference type="NCBI Taxonomy" id="278681"/>
    <lineage>
        <taxon>Eukaryota</taxon>
        <taxon>Fungi</taxon>
        <taxon>Fungi incertae sedis</taxon>
        <taxon>Olpidiomycota</taxon>
        <taxon>Olpidiomycotina</taxon>
        <taxon>Olpidiomycetes</taxon>
        <taxon>Olpidiales</taxon>
        <taxon>Olpidiaceae</taxon>
        <taxon>Olpidium</taxon>
    </lineage>
</organism>
<dbReference type="Proteomes" id="UP000673691">
    <property type="component" value="Unassembled WGS sequence"/>
</dbReference>
<dbReference type="EMBL" id="JAEFCI010005225">
    <property type="protein sequence ID" value="KAG5460436.1"/>
    <property type="molecule type" value="Genomic_DNA"/>
</dbReference>